<dbReference type="Proteomes" id="UP001064048">
    <property type="component" value="Chromosome 25"/>
</dbReference>
<comment type="caution">
    <text evidence="1">The sequence shown here is derived from an EMBL/GenBank/DDBJ whole genome shotgun (WGS) entry which is preliminary data.</text>
</comment>
<organism evidence="1 2">
    <name type="scientific">Choristoneura fumiferana</name>
    <name type="common">Spruce budworm moth</name>
    <name type="synonym">Archips fumiferana</name>
    <dbReference type="NCBI Taxonomy" id="7141"/>
    <lineage>
        <taxon>Eukaryota</taxon>
        <taxon>Metazoa</taxon>
        <taxon>Ecdysozoa</taxon>
        <taxon>Arthropoda</taxon>
        <taxon>Hexapoda</taxon>
        <taxon>Insecta</taxon>
        <taxon>Pterygota</taxon>
        <taxon>Neoptera</taxon>
        <taxon>Endopterygota</taxon>
        <taxon>Lepidoptera</taxon>
        <taxon>Glossata</taxon>
        <taxon>Ditrysia</taxon>
        <taxon>Tortricoidea</taxon>
        <taxon>Tortricidae</taxon>
        <taxon>Tortricinae</taxon>
        <taxon>Choristoneura</taxon>
    </lineage>
</organism>
<feature type="non-terminal residue" evidence="1">
    <location>
        <position position="90"/>
    </location>
</feature>
<reference evidence="1 2" key="1">
    <citation type="journal article" date="2022" name="Genome Biol. Evol.">
        <title>The Spruce Budworm Genome: Reconstructing the Evolutionary History of Antifreeze Proteins.</title>
        <authorList>
            <person name="Beliveau C."/>
            <person name="Gagne P."/>
            <person name="Picq S."/>
            <person name="Vernygora O."/>
            <person name="Keeling C.I."/>
            <person name="Pinkney K."/>
            <person name="Doucet D."/>
            <person name="Wen F."/>
            <person name="Johnston J.S."/>
            <person name="Maaroufi H."/>
            <person name="Boyle B."/>
            <person name="Laroche J."/>
            <person name="Dewar K."/>
            <person name="Juretic N."/>
            <person name="Blackburn G."/>
            <person name="Nisole A."/>
            <person name="Brunet B."/>
            <person name="Brandao M."/>
            <person name="Lumley L."/>
            <person name="Duan J."/>
            <person name="Quan G."/>
            <person name="Lucarotti C.J."/>
            <person name="Roe A.D."/>
            <person name="Sperling F.A.H."/>
            <person name="Levesque R.C."/>
            <person name="Cusson M."/>
        </authorList>
    </citation>
    <scope>NUCLEOTIDE SEQUENCE [LARGE SCALE GENOMIC DNA]</scope>
    <source>
        <strain evidence="1">Glfc:IPQL:Cfum</strain>
    </source>
</reference>
<proteinExistence type="predicted"/>
<protein>
    <submittedName>
        <fullName evidence="1">Uncharacterized protein</fullName>
    </submittedName>
</protein>
<keyword evidence="2" id="KW-1185">Reference proteome</keyword>
<gene>
    <name evidence="1" type="ORF">MSG28_014235</name>
</gene>
<dbReference type="EMBL" id="CM046125">
    <property type="protein sequence ID" value="KAI8423190.1"/>
    <property type="molecule type" value="Genomic_DNA"/>
</dbReference>
<evidence type="ECO:0000313" key="2">
    <source>
        <dbReference type="Proteomes" id="UP001064048"/>
    </source>
</evidence>
<evidence type="ECO:0000313" key="1">
    <source>
        <dbReference type="EMBL" id="KAI8423190.1"/>
    </source>
</evidence>
<accession>A0ACC0JGI1</accession>
<sequence length="90" mass="10311">MYSAIWENSWIKSILQKTHRGRALLISEGATKGLLDSNQRKELAHLILDSVLDIDPDTQLKWSDFQSWARGIAELFKKESPVVYYAAYIA</sequence>
<name>A0ACC0JGI1_CHOFU</name>